<name>A0ABU0RXM5_9ACTN</name>
<dbReference type="Pfam" id="PF02779">
    <property type="entry name" value="Transket_pyr"/>
    <property type="match status" value="1"/>
</dbReference>
<dbReference type="Gene3D" id="3.20.20.140">
    <property type="entry name" value="Metal-dependent hydrolases"/>
    <property type="match status" value="1"/>
</dbReference>
<evidence type="ECO:0000259" key="4">
    <source>
        <dbReference type="SMART" id="SM00861"/>
    </source>
</evidence>
<dbReference type="InterPro" id="IPR005475">
    <property type="entry name" value="Transketolase-like_Pyr-bd"/>
</dbReference>
<dbReference type="PANTHER" id="PTHR43257">
    <property type="entry name" value="PYRUVATE DEHYDROGENASE E1 COMPONENT BETA SUBUNIT"/>
    <property type="match status" value="1"/>
</dbReference>
<dbReference type="CDD" id="cd07036">
    <property type="entry name" value="TPP_PYR_E1-PDHc-beta_like"/>
    <property type="match status" value="1"/>
</dbReference>
<keyword evidence="3" id="KW-0786">Thiamine pyrophosphate</keyword>
<dbReference type="SUPFAM" id="SSF51338">
    <property type="entry name" value="Composite domain of metallo-dependent hydrolases"/>
    <property type="match status" value="1"/>
</dbReference>
<gene>
    <name evidence="5" type="ORF">QFZ49_006720</name>
</gene>
<dbReference type="Gene3D" id="3.40.50.970">
    <property type="match status" value="1"/>
</dbReference>
<dbReference type="InterPro" id="IPR032466">
    <property type="entry name" value="Metal_Hydrolase"/>
</dbReference>
<dbReference type="InterPro" id="IPR029061">
    <property type="entry name" value="THDP-binding"/>
</dbReference>
<comment type="cofactor">
    <cofactor evidence="1">
        <name>thiamine diphosphate</name>
        <dbReference type="ChEBI" id="CHEBI:58937"/>
    </cofactor>
</comment>
<dbReference type="Gene3D" id="2.30.40.10">
    <property type="entry name" value="Urease, subunit C, domain 1"/>
    <property type="match status" value="1"/>
</dbReference>
<dbReference type="PANTHER" id="PTHR43257:SF2">
    <property type="entry name" value="PYRUVATE DEHYDROGENASE E1 COMPONENT SUBUNIT BETA"/>
    <property type="match status" value="1"/>
</dbReference>
<proteinExistence type="predicted"/>
<dbReference type="InterPro" id="IPR009014">
    <property type="entry name" value="Transketo_C/PFOR_II"/>
</dbReference>
<dbReference type="Proteomes" id="UP001223072">
    <property type="component" value="Unassembled WGS sequence"/>
</dbReference>
<dbReference type="InterPro" id="IPR033248">
    <property type="entry name" value="Transketolase_C"/>
</dbReference>
<reference evidence="5 6" key="1">
    <citation type="submission" date="2023-07" db="EMBL/GenBank/DDBJ databases">
        <title>Comparative genomics of wheat-associated soil bacteria to identify genetic determinants of phenazine resistance.</title>
        <authorList>
            <person name="Mouncey N."/>
        </authorList>
    </citation>
    <scope>NUCLEOTIDE SEQUENCE [LARGE SCALE GENOMIC DNA]</scope>
    <source>
        <strain evidence="5 6">W2I16</strain>
    </source>
</reference>
<dbReference type="SUPFAM" id="SSF52518">
    <property type="entry name" value="Thiamin diphosphate-binding fold (THDP-binding)"/>
    <property type="match status" value="1"/>
</dbReference>
<evidence type="ECO:0000256" key="2">
    <source>
        <dbReference type="ARBA" id="ARBA00023002"/>
    </source>
</evidence>
<sequence length="498" mass="53376">MADLTGAQEVAAPRQITYREAVAEGIAREMRRDPAVVCLGEDIGEAGGVFKTTAGLFKEFGSGRVWDTPISEQAIVGAAMGAAMTGMRPVAEIMFSDFLACCWDYLANEMPKVRYMTGGQVTVPLVVRTANGGGLGFGAQHSQATENWAFTVPGLKIAAPSTPADVIGMMASAIRSDDPVVFFEHKGLFATKGAPAPPDHVVELGKAAVVREGADITLVALASMVPLALTAAERLAGEGIDAEVVDLRCLVPLDVGTVLASLGKTSRLTIVEENPYQGGWGATLASVVADEGFGLLDAPVRRVWRGSACRCRSPTRWRSGSSPPWTRSWRPYANSRPTDMRTDAPYRLSLGGRAMTDRLLLRSGHVISMDPDIGELPQGDVLIEDGRIVAVEREIGADAEVLDMTGRIVIPGFVDTHRRTWEAPIRGCAPNATLDDYFVDVLDTFAPVYTPEDVYAGNLAGALRQHLPFRLLVREQDRYRATTYAASVPSTSPRTAAC</sequence>
<feature type="domain" description="Transketolase-like pyrimidine-binding" evidence="4">
    <location>
        <begin position="16"/>
        <end position="191"/>
    </location>
</feature>
<organism evidence="5 6">
    <name type="scientific">Streptomyces turgidiscabies</name>
    <dbReference type="NCBI Taxonomy" id="85558"/>
    <lineage>
        <taxon>Bacteria</taxon>
        <taxon>Bacillati</taxon>
        <taxon>Actinomycetota</taxon>
        <taxon>Actinomycetes</taxon>
        <taxon>Kitasatosporales</taxon>
        <taxon>Streptomycetaceae</taxon>
        <taxon>Streptomyces</taxon>
    </lineage>
</organism>
<dbReference type="SUPFAM" id="SSF51556">
    <property type="entry name" value="Metallo-dependent hydrolases"/>
    <property type="match status" value="1"/>
</dbReference>
<evidence type="ECO:0000256" key="3">
    <source>
        <dbReference type="ARBA" id="ARBA00023052"/>
    </source>
</evidence>
<dbReference type="SMART" id="SM00861">
    <property type="entry name" value="Transket_pyr"/>
    <property type="match status" value="1"/>
</dbReference>
<evidence type="ECO:0000313" key="5">
    <source>
        <dbReference type="EMBL" id="MDQ0936745.1"/>
    </source>
</evidence>
<dbReference type="Pfam" id="PF02780">
    <property type="entry name" value="Transketolase_C"/>
    <property type="match status" value="1"/>
</dbReference>
<dbReference type="Gene3D" id="3.40.50.920">
    <property type="match status" value="1"/>
</dbReference>
<dbReference type="InterPro" id="IPR011059">
    <property type="entry name" value="Metal-dep_hydrolase_composite"/>
</dbReference>
<protein>
    <submittedName>
        <fullName evidence="5">Pyruvate/2-oxoglutarate/acetoin dehydrogenase E1 component</fullName>
    </submittedName>
</protein>
<accession>A0ABU0RXM5</accession>
<keyword evidence="5" id="KW-0670">Pyruvate</keyword>
<evidence type="ECO:0000256" key="1">
    <source>
        <dbReference type="ARBA" id="ARBA00001964"/>
    </source>
</evidence>
<dbReference type="SUPFAM" id="SSF52922">
    <property type="entry name" value="TK C-terminal domain-like"/>
    <property type="match status" value="1"/>
</dbReference>
<comment type="caution">
    <text evidence="5">The sequence shown here is derived from an EMBL/GenBank/DDBJ whole genome shotgun (WGS) entry which is preliminary data.</text>
</comment>
<evidence type="ECO:0000313" key="6">
    <source>
        <dbReference type="Proteomes" id="UP001223072"/>
    </source>
</evidence>
<dbReference type="EMBL" id="JAUSZS010000008">
    <property type="protein sequence ID" value="MDQ0936745.1"/>
    <property type="molecule type" value="Genomic_DNA"/>
</dbReference>
<keyword evidence="2" id="KW-0560">Oxidoreductase</keyword>
<keyword evidence="6" id="KW-1185">Reference proteome</keyword>